<evidence type="ECO:0000259" key="5">
    <source>
        <dbReference type="PROSITE" id="PS51366"/>
    </source>
</evidence>
<dbReference type="GO" id="GO:0003729">
    <property type="term" value="F:mRNA binding"/>
    <property type="evidence" value="ECO:0007669"/>
    <property type="project" value="TreeGrafter"/>
</dbReference>
<keyword evidence="2" id="KW-0396">Initiation factor</keyword>
<dbReference type="InterPro" id="IPR003890">
    <property type="entry name" value="MIF4G-like_typ-3"/>
</dbReference>
<dbReference type="InParanoid" id="F0YQS6"/>
<keyword evidence="7" id="KW-1185">Reference proteome</keyword>
<gene>
    <name evidence="6" type="ORF">AURANDRAFT_72845</name>
</gene>
<dbReference type="Proteomes" id="UP000002729">
    <property type="component" value="Unassembled WGS sequence"/>
</dbReference>
<evidence type="ECO:0000256" key="1">
    <source>
        <dbReference type="ARBA" id="ARBA00005775"/>
    </source>
</evidence>
<dbReference type="PROSITE" id="PS51366">
    <property type="entry name" value="MI"/>
    <property type="match status" value="1"/>
</dbReference>
<name>F0YQS6_AURAN</name>
<comment type="similarity">
    <text evidence="1">Belongs to the eukaryotic initiation factor 4G family.</text>
</comment>
<protein>
    <submittedName>
        <fullName evidence="6">Expressed protein</fullName>
    </submittedName>
</protein>
<dbReference type="InterPro" id="IPR016024">
    <property type="entry name" value="ARM-type_fold"/>
</dbReference>
<dbReference type="eggNOG" id="KOG0401">
    <property type="taxonomic scope" value="Eukaryota"/>
</dbReference>
<proteinExistence type="inferred from homology"/>
<organism evidence="7">
    <name type="scientific">Aureococcus anophagefferens</name>
    <name type="common">Harmful bloom alga</name>
    <dbReference type="NCBI Taxonomy" id="44056"/>
    <lineage>
        <taxon>Eukaryota</taxon>
        <taxon>Sar</taxon>
        <taxon>Stramenopiles</taxon>
        <taxon>Ochrophyta</taxon>
        <taxon>Pelagophyceae</taxon>
        <taxon>Pelagomonadales</taxon>
        <taxon>Pelagomonadaceae</taxon>
        <taxon>Aureococcus</taxon>
    </lineage>
</organism>
<feature type="compositionally biased region" description="Basic and acidic residues" evidence="4">
    <location>
        <begin position="348"/>
        <end position="368"/>
    </location>
</feature>
<evidence type="ECO:0000256" key="2">
    <source>
        <dbReference type="ARBA" id="ARBA00022540"/>
    </source>
</evidence>
<dbReference type="GO" id="GO:0003743">
    <property type="term" value="F:translation initiation factor activity"/>
    <property type="evidence" value="ECO:0007669"/>
    <property type="project" value="UniProtKB-KW"/>
</dbReference>
<dbReference type="OMA" id="ENMIRMD"/>
<dbReference type="PANTHER" id="PTHR23253">
    <property type="entry name" value="EUKARYOTIC TRANSLATION INITIATION FACTOR 4 GAMMA"/>
    <property type="match status" value="1"/>
</dbReference>
<dbReference type="GeneID" id="20228908"/>
<feature type="domain" description="MI" evidence="5">
    <location>
        <begin position="437"/>
        <end position="560"/>
    </location>
</feature>
<dbReference type="GO" id="GO:0016281">
    <property type="term" value="C:eukaryotic translation initiation factor 4F complex"/>
    <property type="evidence" value="ECO:0007669"/>
    <property type="project" value="TreeGrafter"/>
</dbReference>
<accession>F0YQS6</accession>
<feature type="compositionally biased region" description="Polar residues" evidence="4">
    <location>
        <begin position="382"/>
        <end position="401"/>
    </location>
</feature>
<evidence type="ECO:0000313" key="6">
    <source>
        <dbReference type="EMBL" id="EGB02533.1"/>
    </source>
</evidence>
<dbReference type="InterPro" id="IPR003891">
    <property type="entry name" value="Initiation_fac_eIF4g_MI"/>
</dbReference>
<dbReference type="Gene3D" id="1.25.40.180">
    <property type="match status" value="2"/>
</dbReference>
<keyword evidence="3" id="KW-0648">Protein biosynthesis</keyword>
<dbReference type="OrthoDB" id="514777at2759"/>
<dbReference type="PANTHER" id="PTHR23253:SF9">
    <property type="entry name" value="EUKARYOTIC TRANSLATION INITIATION FACTOR 4 GAMMA 2"/>
    <property type="match status" value="1"/>
</dbReference>
<dbReference type="EMBL" id="GL833454">
    <property type="protein sequence ID" value="EGB02533.1"/>
    <property type="molecule type" value="Genomic_DNA"/>
</dbReference>
<feature type="region of interest" description="Disordered" evidence="4">
    <location>
        <begin position="325"/>
        <end position="403"/>
    </location>
</feature>
<dbReference type="Pfam" id="PF02854">
    <property type="entry name" value="MIF4G"/>
    <property type="match status" value="1"/>
</dbReference>
<dbReference type="SUPFAM" id="SSF48371">
    <property type="entry name" value="ARM repeat"/>
    <property type="match status" value="2"/>
</dbReference>
<evidence type="ECO:0000313" key="7">
    <source>
        <dbReference type="Proteomes" id="UP000002729"/>
    </source>
</evidence>
<evidence type="ECO:0000256" key="4">
    <source>
        <dbReference type="SAM" id="MobiDB-lite"/>
    </source>
</evidence>
<dbReference type="KEGG" id="aaf:AURANDRAFT_72845"/>
<dbReference type="AlphaFoldDB" id="F0YQS6"/>
<reference evidence="6 7" key="1">
    <citation type="journal article" date="2011" name="Proc. Natl. Acad. Sci. U.S.A.">
        <title>Niche of harmful alga Aureococcus anophagefferens revealed through ecogenomics.</title>
        <authorList>
            <person name="Gobler C.J."/>
            <person name="Berry D.L."/>
            <person name="Dyhrman S.T."/>
            <person name="Wilhelm S.W."/>
            <person name="Salamov A."/>
            <person name="Lobanov A.V."/>
            <person name="Zhang Y."/>
            <person name="Collier J.L."/>
            <person name="Wurch L.L."/>
            <person name="Kustka A.B."/>
            <person name="Dill B.D."/>
            <person name="Shah M."/>
            <person name="VerBerkmoes N.C."/>
            <person name="Kuo A."/>
            <person name="Terry A."/>
            <person name="Pangilinan J."/>
            <person name="Lindquist E.A."/>
            <person name="Lucas S."/>
            <person name="Paulsen I.T."/>
            <person name="Hattenrath-Lehmann T.K."/>
            <person name="Talmage S.C."/>
            <person name="Walker E.A."/>
            <person name="Koch F."/>
            <person name="Burson A.M."/>
            <person name="Marcoval M.A."/>
            <person name="Tang Y.Z."/>
            <person name="Lecleir G.R."/>
            <person name="Coyne K.J."/>
            <person name="Berg G.M."/>
            <person name="Bertrand E.M."/>
            <person name="Saito M.A."/>
            <person name="Gladyshev V.N."/>
            <person name="Grigoriev I.V."/>
        </authorList>
    </citation>
    <scope>NUCLEOTIDE SEQUENCE [LARGE SCALE GENOMIC DNA]</scope>
    <source>
        <strain evidence="7">CCMP 1984</strain>
    </source>
</reference>
<sequence>MVDRWTTHDVIRAYATMAMGAHATPFIRSVKDENAGTWSWVADLDVDTSRLIPLDDFDSVEQFLDTPESAIPAEIGVGQLQLQPSDCFLKNDTLVSCYYAAQRPGVVFAVRHDAKSTFGNEKTKLFGAFGTKEEAQQDAMKKASFKRLLLNQCQEEFERNVRSSGGAAALEAAAREAKEKAKEDVVEAIRLAAEQGVPPIETPDELELEVWVMKLKRRMLGNVKFIGELFKQQLLKEKIMHECVKLLLGSVDDPSTVPDDESIEAAAKLFLTIGKQLESPAASRAKLDTYCKRLSILSHDQKRLAARTRFMIQDLLECRKNGWKERHAKDGPHKLGTSKNNAAAQHQVKNDTQYRRDQERNMARERQRQVVQHHQHNQGHRTPSTINTSQDARQTRHTPPSTVRILARDQSSQTATKIGGGIKNKDSVTHLSWTDERVKNRARSALDEHAELGDADELIASLDEVPQSNRGYKQAFELAVGRIVEGKDVERTTALEAVRALVVKTRLKPNDVTEALLETLEFLPDIAIDSPKAVNHVSELLATLLKLHLLDCDWLTQDLGRKIGDPANHHVPERTALFGQLASHFSSDSEFSQLEDHFKQFA</sequence>
<dbReference type="SMART" id="SM00543">
    <property type="entry name" value="MIF4G"/>
    <property type="match status" value="1"/>
</dbReference>
<dbReference type="RefSeq" id="XP_009042768.1">
    <property type="nucleotide sequence ID" value="XM_009044520.1"/>
</dbReference>
<evidence type="ECO:0000256" key="3">
    <source>
        <dbReference type="ARBA" id="ARBA00022917"/>
    </source>
</evidence>